<reference evidence="4 5" key="1">
    <citation type="submission" date="2021-07" db="EMBL/GenBank/DDBJ databases">
        <authorList>
            <person name="Palmer J.M."/>
        </authorList>
    </citation>
    <scope>NUCLEOTIDE SEQUENCE [LARGE SCALE GENOMIC DNA]</scope>
    <source>
        <strain evidence="4 5">AT_MEX2019</strain>
        <tissue evidence="4">Muscle</tissue>
    </source>
</reference>
<dbReference type="PANTHER" id="PTHR12015:SF108">
    <property type="entry name" value="C-C MOTIF CHEMOKINE 20"/>
    <property type="match status" value="1"/>
</dbReference>
<dbReference type="InterPro" id="IPR001811">
    <property type="entry name" value="Chemokine_IL8-like_dom"/>
</dbReference>
<feature type="domain" description="Chemokine interleukin-8-like" evidence="3">
    <location>
        <begin position="61"/>
        <end position="121"/>
    </location>
</feature>
<keyword evidence="1" id="KW-0202">Cytokine</keyword>
<proteinExistence type="predicted"/>
<accession>A0ABU7A7G0</accession>
<protein>
    <recommendedName>
        <fullName evidence="3">Chemokine interleukin-8-like domain-containing protein</fullName>
    </recommendedName>
</protein>
<dbReference type="Pfam" id="PF00048">
    <property type="entry name" value="IL8"/>
    <property type="match status" value="1"/>
</dbReference>
<keyword evidence="2" id="KW-0472">Membrane</keyword>
<dbReference type="PANTHER" id="PTHR12015">
    <property type="entry name" value="SMALL INDUCIBLE CYTOKINE A"/>
    <property type="match status" value="1"/>
</dbReference>
<keyword evidence="2" id="KW-1133">Transmembrane helix</keyword>
<dbReference type="Gene3D" id="2.40.50.40">
    <property type="match status" value="1"/>
</dbReference>
<keyword evidence="5" id="KW-1185">Reference proteome</keyword>
<dbReference type="Proteomes" id="UP001345963">
    <property type="component" value="Unassembled WGS sequence"/>
</dbReference>
<keyword evidence="2" id="KW-0812">Transmembrane</keyword>
<dbReference type="EMBL" id="JAHUTI010002375">
    <property type="protein sequence ID" value="MED6233370.1"/>
    <property type="molecule type" value="Genomic_DNA"/>
</dbReference>
<dbReference type="InterPro" id="IPR039809">
    <property type="entry name" value="Chemokine_b/g/d"/>
</dbReference>
<evidence type="ECO:0000313" key="4">
    <source>
        <dbReference type="EMBL" id="MED6233370.1"/>
    </source>
</evidence>
<dbReference type="InterPro" id="IPR036048">
    <property type="entry name" value="Interleukin_8-like_sf"/>
</dbReference>
<evidence type="ECO:0000256" key="1">
    <source>
        <dbReference type="ARBA" id="ARBA00022514"/>
    </source>
</evidence>
<sequence>MMQCWVSCPQSWTYKYTALLYVYFVLCWVLIMAPRSIMIIPIPLFFIVGILSPGQAVGFRIRNCCTRYSNKVVVLEHIKGYQEQIALEFCRINAIIFYTTRNQRVCANPEDEWVTKTLKSLRQKIKL</sequence>
<organism evidence="4 5">
    <name type="scientific">Ataeniobius toweri</name>
    <dbReference type="NCBI Taxonomy" id="208326"/>
    <lineage>
        <taxon>Eukaryota</taxon>
        <taxon>Metazoa</taxon>
        <taxon>Chordata</taxon>
        <taxon>Craniata</taxon>
        <taxon>Vertebrata</taxon>
        <taxon>Euteleostomi</taxon>
        <taxon>Actinopterygii</taxon>
        <taxon>Neopterygii</taxon>
        <taxon>Teleostei</taxon>
        <taxon>Neoteleostei</taxon>
        <taxon>Acanthomorphata</taxon>
        <taxon>Ovalentaria</taxon>
        <taxon>Atherinomorphae</taxon>
        <taxon>Cyprinodontiformes</taxon>
        <taxon>Goodeidae</taxon>
        <taxon>Ataeniobius</taxon>
    </lineage>
</organism>
<dbReference type="SUPFAM" id="SSF54117">
    <property type="entry name" value="Interleukin 8-like chemokines"/>
    <property type="match status" value="1"/>
</dbReference>
<dbReference type="SMART" id="SM00199">
    <property type="entry name" value="SCY"/>
    <property type="match status" value="1"/>
</dbReference>
<evidence type="ECO:0000256" key="2">
    <source>
        <dbReference type="SAM" id="Phobius"/>
    </source>
</evidence>
<comment type="caution">
    <text evidence="4">The sequence shown here is derived from an EMBL/GenBank/DDBJ whole genome shotgun (WGS) entry which is preliminary data.</text>
</comment>
<gene>
    <name evidence="4" type="ORF">ATANTOWER_010814</name>
</gene>
<evidence type="ECO:0000259" key="3">
    <source>
        <dbReference type="SMART" id="SM00199"/>
    </source>
</evidence>
<name>A0ABU7A7G0_9TELE</name>
<feature type="transmembrane region" description="Helical" evidence="2">
    <location>
        <begin position="12"/>
        <end position="31"/>
    </location>
</feature>
<evidence type="ECO:0000313" key="5">
    <source>
        <dbReference type="Proteomes" id="UP001345963"/>
    </source>
</evidence>
<feature type="transmembrane region" description="Helical" evidence="2">
    <location>
        <begin position="37"/>
        <end position="59"/>
    </location>
</feature>